<dbReference type="OrthoDB" id="27073at2759"/>
<dbReference type="GO" id="GO:0006511">
    <property type="term" value="P:ubiquitin-dependent protein catabolic process"/>
    <property type="evidence" value="ECO:0007669"/>
    <property type="project" value="InterPro"/>
</dbReference>
<dbReference type="SMART" id="SM00884">
    <property type="entry name" value="Cullin_Nedd8"/>
    <property type="match status" value="1"/>
</dbReference>
<dbReference type="PANTHER" id="PTHR11932">
    <property type="entry name" value="CULLIN"/>
    <property type="match status" value="1"/>
</dbReference>
<dbReference type="SMART" id="SM00182">
    <property type="entry name" value="CULLIN"/>
    <property type="match status" value="1"/>
</dbReference>
<dbReference type="GO" id="GO:0031625">
    <property type="term" value="F:ubiquitin protein ligase binding"/>
    <property type="evidence" value="ECO:0007669"/>
    <property type="project" value="InterPro"/>
</dbReference>
<evidence type="ECO:0000256" key="2">
    <source>
        <dbReference type="RuleBase" id="RU003829"/>
    </source>
</evidence>
<dbReference type="PROSITE" id="PS50069">
    <property type="entry name" value="CULLIN_2"/>
    <property type="match status" value="1"/>
</dbReference>
<feature type="domain" description="Cullin family profile" evidence="3">
    <location>
        <begin position="376"/>
        <end position="608"/>
    </location>
</feature>
<proteinExistence type="inferred from homology"/>
<dbReference type="InterPro" id="IPR001373">
    <property type="entry name" value="Cullin_N"/>
</dbReference>
<reference evidence="4" key="1">
    <citation type="submission" date="2021-01" db="EMBL/GenBank/DDBJ databases">
        <authorList>
            <consortium name="Genoscope - CEA"/>
            <person name="William W."/>
        </authorList>
    </citation>
    <scope>NUCLEOTIDE SEQUENCE</scope>
</reference>
<sequence>MSTFEKIKQDLDIKMQNQRENILKVLNGQQKVFNATERIASYTDIYNFIVQGEPQGLKMYDLFKHYNDIFLKKSEEIARQSQKIEKNFLEEILNQYQIYETHTRILQCYFSYLDRSFVEISNNNTQYPNLKQQARKQFHQLFYSKLFSLIKEEFKTKLKQDRYQIDKETQLQLQRVYKIIYDMKTFQDQFNKELIQKEIKEDSQTYYQQQYNTFQTLSFLDQIKSLVQFKQEELSRIKLIFGCEQSDLQKELIDLFNKHIINNYAQELYSDNNNDALKNIIFQDCYEQFGQLVQFFDHFKSNTHIFVKKFQEIIIQQGMEIIQERQNRILQTKIKQEKEDQQNKFLEQLIQLQQSYKKLIQKHAENNQFLLANLRVAFEIITANADQFIIMESLLQKLHTFTIKRIDICEEKQLSEVMQLLECFQAKDLLLKNYQNKLAQRILTLFDYHSDIDKLIIDQFRKTFGPEHTKYLESMIKDYEQQKNEEKITICDIEIQAKILQKEYWPEIKPQINLMNMLILNQLKSAYRQKFNSQQEKNQLVDINWQDQISMIELMFRTNQEYKVIIGVVGGAILLQFNEQNIPLTSEQLSLQIGVNNQYFLNQIKLLENRKLLIKDGQAYKFNEDFSNPKLKFRVGIILESFVEYQQEDIQGDRKIAIQAAIVRIMKGKKTLTFQQLIQLVKEQLKMFKPKDSDIKDVIEILMNQEYLRRNQQNMNELIYVS</sequence>
<dbReference type="Pfam" id="PF26557">
    <property type="entry name" value="Cullin_AB"/>
    <property type="match status" value="1"/>
</dbReference>
<keyword evidence="5" id="KW-1185">Reference proteome</keyword>
<dbReference type="InterPro" id="IPR045093">
    <property type="entry name" value="Cullin"/>
</dbReference>
<dbReference type="InterPro" id="IPR019559">
    <property type="entry name" value="Cullin_neddylation_domain"/>
</dbReference>
<dbReference type="AlphaFoldDB" id="A0A8S1VKE1"/>
<protein>
    <recommendedName>
        <fullName evidence="3">Cullin family profile domain-containing protein</fullName>
    </recommendedName>
</protein>
<organism evidence="4 5">
    <name type="scientific">Paramecium pentaurelia</name>
    <dbReference type="NCBI Taxonomy" id="43138"/>
    <lineage>
        <taxon>Eukaryota</taxon>
        <taxon>Sar</taxon>
        <taxon>Alveolata</taxon>
        <taxon>Ciliophora</taxon>
        <taxon>Intramacronucleata</taxon>
        <taxon>Oligohymenophorea</taxon>
        <taxon>Peniculida</taxon>
        <taxon>Parameciidae</taxon>
        <taxon>Paramecium</taxon>
    </lineage>
</organism>
<comment type="caution">
    <text evidence="4">The sequence shown here is derived from an EMBL/GenBank/DDBJ whole genome shotgun (WGS) entry which is preliminary data.</text>
</comment>
<dbReference type="InterPro" id="IPR059120">
    <property type="entry name" value="Cullin-like_AB"/>
</dbReference>
<dbReference type="InterPro" id="IPR016158">
    <property type="entry name" value="Cullin_homology"/>
</dbReference>
<accession>A0A8S1VKE1</accession>
<dbReference type="Pfam" id="PF00888">
    <property type="entry name" value="Cullin"/>
    <property type="match status" value="1"/>
</dbReference>
<comment type="similarity">
    <text evidence="1 2">Belongs to the cullin family.</text>
</comment>
<gene>
    <name evidence="4" type="ORF">PPENT_87.1.T0670029</name>
</gene>
<name>A0A8S1VKE1_9CILI</name>
<dbReference type="Proteomes" id="UP000689195">
    <property type="component" value="Unassembled WGS sequence"/>
</dbReference>
<dbReference type="Pfam" id="PF10557">
    <property type="entry name" value="Cullin_Nedd8"/>
    <property type="match status" value="1"/>
</dbReference>
<evidence type="ECO:0000313" key="4">
    <source>
        <dbReference type="EMBL" id="CAD8177113.1"/>
    </source>
</evidence>
<dbReference type="EMBL" id="CAJJDO010000067">
    <property type="protein sequence ID" value="CAD8177113.1"/>
    <property type="molecule type" value="Genomic_DNA"/>
</dbReference>
<evidence type="ECO:0000259" key="3">
    <source>
        <dbReference type="PROSITE" id="PS50069"/>
    </source>
</evidence>
<evidence type="ECO:0000313" key="5">
    <source>
        <dbReference type="Proteomes" id="UP000689195"/>
    </source>
</evidence>
<evidence type="ECO:0000256" key="1">
    <source>
        <dbReference type="PROSITE-ProRule" id="PRU00330"/>
    </source>
</evidence>